<dbReference type="EMBL" id="KZ819188">
    <property type="protein sequence ID" value="PWZ03186.1"/>
    <property type="molecule type" value="Genomic_DNA"/>
</dbReference>
<dbReference type="Proteomes" id="UP000246740">
    <property type="component" value="Unassembled WGS sequence"/>
</dbReference>
<gene>
    <name evidence="2" type="ORF">BCV70DRAFT_12932</name>
</gene>
<dbReference type="InParanoid" id="A0A317XXZ5"/>
<proteinExistence type="predicted"/>
<protein>
    <submittedName>
        <fullName evidence="2">Uncharacterized protein</fullName>
    </submittedName>
</protein>
<organism evidence="2 3">
    <name type="scientific">Testicularia cyperi</name>
    <dbReference type="NCBI Taxonomy" id="1882483"/>
    <lineage>
        <taxon>Eukaryota</taxon>
        <taxon>Fungi</taxon>
        <taxon>Dikarya</taxon>
        <taxon>Basidiomycota</taxon>
        <taxon>Ustilaginomycotina</taxon>
        <taxon>Ustilaginomycetes</taxon>
        <taxon>Ustilaginales</taxon>
        <taxon>Anthracoideaceae</taxon>
        <taxon>Testicularia</taxon>
    </lineage>
</organism>
<reference evidence="2 3" key="1">
    <citation type="journal article" date="2018" name="Mol. Biol. Evol.">
        <title>Broad Genomic Sampling Reveals a Smut Pathogenic Ancestry of the Fungal Clade Ustilaginomycotina.</title>
        <authorList>
            <person name="Kijpornyongpan T."/>
            <person name="Mondo S.J."/>
            <person name="Barry K."/>
            <person name="Sandor L."/>
            <person name="Lee J."/>
            <person name="Lipzen A."/>
            <person name="Pangilinan J."/>
            <person name="LaButti K."/>
            <person name="Hainaut M."/>
            <person name="Henrissat B."/>
            <person name="Grigoriev I.V."/>
            <person name="Spatafora J.W."/>
            <person name="Aime M.C."/>
        </authorList>
    </citation>
    <scope>NUCLEOTIDE SEQUENCE [LARGE SCALE GENOMIC DNA]</scope>
    <source>
        <strain evidence="2 3">MCA 3645</strain>
    </source>
</reference>
<keyword evidence="3" id="KW-1185">Reference proteome</keyword>
<evidence type="ECO:0000313" key="2">
    <source>
        <dbReference type="EMBL" id="PWZ03186.1"/>
    </source>
</evidence>
<name>A0A317XXZ5_9BASI</name>
<accession>A0A317XXZ5</accession>
<evidence type="ECO:0000313" key="3">
    <source>
        <dbReference type="Proteomes" id="UP000246740"/>
    </source>
</evidence>
<evidence type="ECO:0000256" key="1">
    <source>
        <dbReference type="SAM" id="MobiDB-lite"/>
    </source>
</evidence>
<sequence length="201" mass="22869">MTRCKTSEVTNHARIALYLCSYCSTHRVSSVVWWWFAKARGCACPESGSKFSFSPSPHDGDKISDHGTAPRKGQNRLGWTAAGPNQKESELAVASASRLHRSMARWLFRLLLEKKSGVLMNVRLKSRNSHNKRHGTACAHASDAWYTTFPLWVGCRSTLALELRTKWLQLNTIHAPHHSTIHCRLRSQFNSLWIKESHVEF</sequence>
<dbReference type="AlphaFoldDB" id="A0A317XXZ5"/>
<feature type="region of interest" description="Disordered" evidence="1">
    <location>
        <begin position="51"/>
        <end position="81"/>
    </location>
</feature>